<protein>
    <submittedName>
        <fullName evidence="1">16248_t:CDS:1</fullName>
    </submittedName>
</protein>
<name>A0ACA9QCW9_9GLOM</name>
<dbReference type="Proteomes" id="UP000789920">
    <property type="component" value="Unassembled WGS sequence"/>
</dbReference>
<sequence length="46" mass="5264">DTKDSIEDRVICNDTKSEDTCIVEDKESYNNNNSKDFVIILKAVLK</sequence>
<keyword evidence="2" id="KW-1185">Reference proteome</keyword>
<proteinExistence type="predicted"/>
<gene>
    <name evidence="1" type="ORF">RPERSI_LOCUS13626</name>
</gene>
<organism evidence="1 2">
    <name type="scientific">Racocetra persica</name>
    <dbReference type="NCBI Taxonomy" id="160502"/>
    <lineage>
        <taxon>Eukaryota</taxon>
        <taxon>Fungi</taxon>
        <taxon>Fungi incertae sedis</taxon>
        <taxon>Mucoromycota</taxon>
        <taxon>Glomeromycotina</taxon>
        <taxon>Glomeromycetes</taxon>
        <taxon>Diversisporales</taxon>
        <taxon>Gigasporaceae</taxon>
        <taxon>Racocetra</taxon>
    </lineage>
</organism>
<evidence type="ECO:0000313" key="1">
    <source>
        <dbReference type="EMBL" id="CAG8745677.1"/>
    </source>
</evidence>
<feature type="non-terminal residue" evidence="1">
    <location>
        <position position="1"/>
    </location>
</feature>
<dbReference type="EMBL" id="CAJVQC010030469">
    <property type="protein sequence ID" value="CAG8745677.1"/>
    <property type="molecule type" value="Genomic_DNA"/>
</dbReference>
<evidence type="ECO:0000313" key="2">
    <source>
        <dbReference type="Proteomes" id="UP000789920"/>
    </source>
</evidence>
<comment type="caution">
    <text evidence="1">The sequence shown here is derived from an EMBL/GenBank/DDBJ whole genome shotgun (WGS) entry which is preliminary data.</text>
</comment>
<reference evidence="1" key="1">
    <citation type="submission" date="2021-06" db="EMBL/GenBank/DDBJ databases">
        <authorList>
            <person name="Kallberg Y."/>
            <person name="Tangrot J."/>
            <person name="Rosling A."/>
        </authorList>
    </citation>
    <scope>NUCLEOTIDE SEQUENCE</scope>
    <source>
        <strain evidence="1">MA461A</strain>
    </source>
</reference>
<accession>A0ACA9QCW9</accession>